<comment type="caution">
    <text evidence="2">The sequence shown here is derived from an EMBL/GenBank/DDBJ whole genome shotgun (WGS) entry which is preliminary data.</text>
</comment>
<dbReference type="SUPFAM" id="SSF53850">
    <property type="entry name" value="Periplasmic binding protein-like II"/>
    <property type="match status" value="1"/>
</dbReference>
<proteinExistence type="predicted"/>
<reference evidence="2 3" key="1">
    <citation type="submission" date="2022-12" db="EMBL/GenBank/DDBJ databases">
        <title>Metagenome assembled genome from gulf of manar.</title>
        <authorList>
            <person name="Kohli P."/>
            <person name="Pk S."/>
            <person name="Venkata Ramana C."/>
            <person name="Sasikala C."/>
        </authorList>
    </citation>
    <scope>NUCLEOTIDE SEQUENCE [LARGE SCALE GENOMIC DNA]</scope>
    <source>
        <strain evidence="2">JB008</strain>
    </source>
</reference>
<protein>
    <submittedName>
        <fullName evidence="2">ABC transporter substrate-binding protein</fullName>
    </submittedName>
</protein>
<evidence type="ECO:0000256" key="1">
    <source>
        <dbReference type="SAM" id="SignalP"/>
    </source>
</evidence>
<gene>
    <name evidence="2" type="ORF">PQJ61_15860</name>
</gene>
<sequence length="337" mass="36009">MTRGKIILLTTVLLTVLCFGVFAGGTQESMSADGSDQAQPVEQDDLKIVIAALKGPSGMAVAKMVDENFQPGFNTTAEYVVLGSPLEAVTKMTSGEIDAAFLPVNTAAKLYSTGLDFKLAAVSGLGSLFMLSSDTAVSEWTDLKGKTIYLTGKGATPDYLLRYLLKEHGIDPEKDVVLNFTAQPPQIVQLLAAGKADTAFIPQPFALMAKMKTPAEIVLDPQKELMSIRGKERPFPFTAFVLSERLINERPEAAEAVASALDNSIGWVMANPEPAAEVIEEIGILGAAVAKMAIPVSGIEFIPAVESKTMVEDFLQMLLELDPVSVGGQLPDEGFYF</sequence>
<accession>A0AAJ1IHU6</accession>
<dbReference type="AlphaFoldDB" id="A0AAJ1IHU6"/>
<dbReference type="EMBL" id="JAQQAL010000042">
    <property type="protein sequence ID" value="MDC7228237.1"/>
    <property type="molecule type" value="Genomic_DNA"/>
</dbReference>
<dbReference type="PANTHER" id="PTHR30024">
    <property type="entry name" value="ALIPHATIC SULFONATES-BINDING PROTEIN-RELATED"/>
    <property type="match status" value="1"/>
</dbReference>
<evidence type="ECO:0000313" key="2">
    <source>
        <dbReference type="EMBL" id="MDC7228237.1"/>
    </source>
</evidence>
<dbReference type="Proteomes" id="UP001221217">
    <property type="component" value="Unassembled WGS sequence"/>
</dbReference>
<dbReference type="Pfam" id="PF13379">
    <property type="entry name" value="NMT1_2"/>
    <property type="match status" value="1"/>
</dbReference>
<feature type="signal peptide" evidence="1">
    <location>
        <begin position="1"/>
        <end position="23"/>
    </location>
</feature>
<dbReference type="PANTHER" id="PTHR30024:SF46">
    <property type="entry name" value="ABC TRANSPORTER, SUBSTRATE-BINDING LIPOPROTEIN"/>
    <property type="match status" value="1"/>
</dbReference>
<dbReference type="PIRSF" id="PIRSF027386">
    <property type="entry name" value="UCP027386_ABC_sbc_TM0202"/>
    <property type="match status" value="1"/>
</dbReference>
<keyword evidence="1" id="KW-0732">Signal</keyword>
<evidence type="ECO:0000313" key="3">
    <source>
        <dbReference type="Proteomes" id="UP001221217"/>
    </source>
</evidence>
<feature type="chain" id="PRO_5042549150" evidence="1">
    <location>
        <begin position="24"/>
        <end position="337"/>
    </location>
</feature>
<organism evidence="2 3">
    <name type="scientific">Candidatus Thalassospirochaeta sargassi</name>
    <dbReference type="NCBI Taxonomy" id="3119039"/>
    <lineage>
        <taxon>Bacteria</taxon>
        <taxon>Pseudomonadati</taxon>
        <taxon>Spirochaetota</taxon>
        <taxon>Spirochaetia</taxon>
        <taxon>Spirochaetales</taxon>
        <taxon>Spirochaetaceae</taxon>
        <taxon>Candidatus Thalassospirochaeta</taxon>
    </lineage>
</organism>
<dbReference type="Gene3D" id="3.40.190.10">
    <property type="entry name" value="Periplasmic binding protein-like II"/>
    <property type="match status" value="2"/>
</dbReference>
<dbReference type="InterPro" id="IPR027024">
    <property type="entry name" value="UCP027386_ABC_sbc_TM0202"/>
</dbReference>
<name>A0AAJ1IHU6_9SPIO</name>